<keyword evidence="8" id="KW-1185">Reference proteome</keyword>
<evidence type="ECO:0000259" key="6">
    <source>
        <dbReference type="PROSITE" id="PS51037"/>
    </source>
</evidence>
<dbReference type="GO" id="GO:0006355">
    <property type="term" value="P:regulation of DNA-templated transcription"/>
    <property type="evidence" value="ECO:0007669"/>
    <property type="project" value="InterPro"/>
</dbReference>
<sequence length="221" mass="25515">MVRRRKETIEKRIVHGSVSIWQGPNAEPRKSHRWTVYLRSAGDPVEDLSPVVSRVEFLLHETFESPVRQVTEPPFEVTEYGWGEFEVVLRVYFADSTERSVDLYHPLRLFPPPGVEQSEQPVVSEHVDVLMFVEPTEKMYRALMEHAASGPRAMARPSVVAPYMGGELREVEEEDRRRVMEARAQIRQQMTELQKRYEQAVQAEEMLRGRLLARSKPGGTA</sequence>
<dbReference type="PANTHER" id="PTHR47573">
    <property type="entry name" value="PROTEIN AF-9 HOMOLOG"/>
    <property type="match status" value="1"/>
</dbReference>
<organism evidence="7 8">
    <name type="scientific">Cyanidium caldarium</name>
    <name type="common">Red alga</name>
    <dbReference type="NCBI Taxonomy" id="2771"/>
    <lineage>
        <taxon>Eukaryota</taxon>
        <taxon>Rhodophyta</taxon>
        <taxon>Bangiophyceae</taxon>
        <taxon>Cyanidiales</taxon>
        <taxon>Cyanidiaceae</taxon>
        <taxon>Cyanidium</taxon>
    </lineage>
</organism>
<dbReference type="Proteomes" id="UP001301350">
    <property type="component" value="Unassembled WGS sequence"/>
</dbReference>
<evidence type="ECO:0000256" key="4">
    <source>
        <dbReference type="PROSITE-ProRule" id="PRU00376"/>
    </source>
</evidence>
<dbReference type="GO" id="GO:0005634">
    <property type="term" value="C:nucleus"/>
    <property type="evidence" value="ECO:0007669"/>
    <property type="project" value="UniProtKB-SubCell"/>
</dbReference>
<keyword evidence="2" id="KW-0804">Transcription</keyword>
<evidence type="ECO:0000256" key="1">
    <source>
        <dbReference type="ARBA" id="ARBA00023015"/>
    </source>
</evidence>
<reference evidence="7 8" key="1">
    <citation type="submission" date="2022-07" db="EMBL/GenBank/DDBJ databases">
        <title>Genome-wide signatures of adaptation to extreme environments.</title>
        <authorList>
            <person name="Cho C.H."/>
            <person name="Yoon H.S."/>
        </authorList>
    </citation>
    <scope>NUCLEOTIDE SEQUENCE [LARGE SCALE GENOMIC DNA]</scope>
    <source>
        <strain evidence="7 8">DBV 063 E5</strain>
    </source>
</reference>
<dbReference type="PROSITE" id="PS51037">
    <property type="entry name" value="YEATS"/>
    <property type="match status" value="1"/>
</dbReference>
<keyword evidence="5" id="KW-0175">Coiled coil</keyword>
<accession>A0AAV9IQ64</accession>
<evidence type="ECO:0000256" key="2">
    <source>
        <dbReference type="ARBA" id="ARBA00023163"/>
    </source>
</evidence>
<dbReference type="InterPro" id="IPR055129">
    <property type="entry name" value="YEATS_dom"/>
</dbReference>
<gene>
    <name evidence="7" type="ORF">CDCA_CDCA01G0432</name>
</gene>
<protein>
    <recommendedName>
        <fullName evidence="6">YEATS domain-containing protein</fullName>
    </recommendedName>
</protein>
<dbReference type="InterPro" id="IPR005033">
    <property type="entry name" value="YEATS"/>
</dbReference>
<proteinExistence type="predicted"/>
<keyword evidence="1" id="KW-0805">Transcription regulation</keyword>
<dbReference type="PANTHER" id="PTHR47573:SF1">
    <property type="entry name" value="PROTEIN AF-9 HOMOLOG"/>
    <property type="match status" value="1"/>
</dbReference>
<evidence type="ECO:0000256" key="3">
    <source>
        <dbReference type="ARBA" id="ARBA00023242"/>
    </source>
</evidence>
<dbReference type="InterPro" id="IPR038704">
    <property type="entry name" value="YEAST_sf"/>
</dbReference>
<feature type="domain" description="YEATS" evidence="6">
    <location>
        <begin position="3"/>
        <end position="146"/>
    </location>
</feature>
<dbReference type="AlphaFoldDB" id="A0AAV9IQ64"/>
<comment type="subcellular location">
    <subcellularLocation>
        <location evidence="4">Nucleus</location>
    </subcellularLocation>
</comment>
<dbReference type="Pfam" id="PF03366">
    <property type="entry name" value="YEATS"/>
    <property type="match status" value="1"/>
</dbReference>
<evidence type="ECO:0000313" key="8">
    <source>
        <dbReference type="Proteomes" id="UP001301350"/>
    </source>
</evidence>
<dbReference type="CDD" id="cd16910">
    <property type="entry name" value="YEATS_TFIID14_like"/>
    <property type="match status" value="1"/>
</dbReference>
<dbReference type="Gene3D" id="2.60.40.1970">
    <property type="entry name" value="YEATS domain"/>
    <property type="match status" value="1"/>
</dbReference>
<feature type="coiled-coil region" evidence="5">
    <location>
        <begin position="176"/>
        <end position="203"/>
    </location>
</feature>
<keyword evidence="3 4" id="KW-0539">Nucleus</keyword>
<dbReference type="EMBL" id="JANCYW010000001">
    <property type="protein sequence ID" value="KAK4534407.1"/>
    <property type="molecule type" value="Genomic_DNA"/>
</dbReference>
<name>A0AAV9IQ64_CYACA</name>
<evidence type="ECO:0000313" key="7">
    <source>
        <dbReference type="EMBL" id="KAK4534407.1"/>
    </source>
</evidence>
<evidence type="ECO:0000256" key="5">
    <source>
        <dbReference type="SAM" id="Coils"/>
    </source>
</evidence>
<comment type="caution">
    <text evidence="7">The sequence shown here is derived from an EMBL/GenBank/DDBJ whole genome shotgun (WGS) entry which is preliminary data.</text>
</comment>